<dbReference type="CDD" id="cd09877">
    <property type="entry name" value="PIN_YacL-like"/>
    <property type="match status" value="1"/>
</dbReference>
<dbReference type="GO" id="GO:0016787">
    <property type="term" value="F:hydrolase activity"/>
    <property type="evidence" value="ECO:0007669"/>
    <property type="project" value="UniProtKB-KW"/>
</dbReference>
<dbReference type="OrthoDB" id="9780734at2"/>
<dbReference type="PANTHER" id="PTHR11603:SF147">
    <property type="entry name" value="MEMBRANE PROTEIN"/>
    <property type="match status" value="1"/>
</dbReference>
<gene>
    <name evidence="8" type="ORF">EP073_06690</name>
</gene>
<keyword evidence="9" id="KW-1185">Reference proteome</keyword>
<dbReference type="SUPFAM" id="SSF88723">
    <property type="entry name" value="PIN domain-like"/>
    <property type="match status" value="1"/>
</dbReference>
<dbReference type="SMART" id="SM00670">
    <property type="entry name" value="PINc"/>
    <property type="match status" value="1"/>
</dbReference>
<feature type="transmembrane region" description="Helical" evidence="6">
    <location>
        <begin position="5"/>
        <end position="21"/>
    </location>
</feature>
<keyword evidence="4" id="KW-0378">Hydrolase</keyword>
<dbReference type="InterPro" id="IPR002792">
    <property type="entry name" value="TRAM_dom"/>
</dbReference>
<protein>
    <submittedName>
        <fullName evidence="8">TRAM domain-containing protein</fullName>
    </submittedName>
</protein>
<proteinExistence type="predicted"/>
<evidence type="ECO:0000313" key="8">
    <source>
        <dbReference type="EMBL" id="QAR33097.1"/>
    </source>
</evidence>
<dbReference type="AlphaFoldDB" id="A0A3R6AXY9"/>
<organism evidence="8 9">
    <name type="scientific">Geovibrio thiophilus</name>
    <dbReference type="NCBI Taxonomy" id="139438"/>
    <lineage>
        <taxon>Bacteria</taxon>
        <taxon>Pseudomonadati</taxon>
        <taxon>Deferribacterota</taxon>
        <taxon>Deferribacteres</taxon>
        <taxon>Deferribacterales</taxon>
        <taxon>Geovibrionaceae</taxon>
        <taxon>Geovibrio</taxon>
    </lineage>
</organism>
<reference evidence="8 9" key="1">
    <citation type="submission" date="2019-01" db="EMBL/GenBank/DDBJ databases">
        <title>Geovibrio thiophilus DSM 11263, complete genome.</title>
        <authorList>
            <person name="Spring S."/>
            <person name="Bunk B."/>
            <person name="Sproer C."/>
        </authorList>
    </citation>
    <scope>NUCLEOTIDE SEQUENCE [LARGE SCALE GENOMIC DNA]</scope>
    <source>
        <strain evidence="8 9">DSM 11263</strain>
    </source>
</reference>
<keyword evidence="3" id="KW-0540">Nuclease</keyword>
<dbReference type="InterPro" id="IPR052041">
    <property type="entry name" value="Nucleic_acid_metab_PIN/TRAM"/>
</dbReference>
<dbReference type="Pfam" id="PF01938">
    <property type="entry name" value="TRAM"/>
    <property type="match status" value="1"/>
</dbReference>
<keyword evidence="6" id="KW-0812">Transmembrane</keyword>
<accession>A0A3R6AXY9</accession>
<evidence type="ECO:0000256" key="1">
    <source>
        <dbReference type="ARBA" id="ARBA00001946"/>
    </source>
</evidence>
<dbReference type="Gene3D" id="3.40.50.1010">
    <property type="entry name" value="5'-nuclease"/>
    <property type="match status" value="1"/>
</dbReference>
<evidence type="ECO:0000256" key="4">
    <source>
        <dbReference type="ARBA" id="ARBA00022801"/>
    </source>
</evidence>
<dbReference type="GO" id="GO:0016740">
    <property type="term" value="F:transferase activity"/>
    <property type="evidence" value="ECO:0007669"/>
    <property type="project" value="UniProtKB-KW"/>
</dbReference>
<dbReference type="KEGG" id="gtl:EP073_06690"/>
<dbReference type="InterPro" id="IPR029060">
    <property type="entry name" value="PIN-like_dom_sf"/>
</dbReference>
<feature type="transmembrane region" description="Helical" evidence="6">
    <location>
        <begin position="56"/>
        <end position="77"/>
    </location>
</feature>
<dbReference type="GO" id="GO:0004518">
    <property type="term" value="F:nuclease activity"/>
    <property type="evidence" value="ECO:0007669"/>
    <property type="project" value="UniProtKB-KW"/>
</dbReference>
<evidence type="ECO:0000256" key="6">
    <source>
        <dbReference type="SAM" id="Phobius"/>
    </source>
</evidence>
<keyword evidence="6" id="KW-0472">Membrane</keyword>
<name>A0A3R6AXY9_9BACT</name>
<feature type="domain" description="TRAM" evidence="7">
    <location>
        <begin position="258"/>
        <end position="319"/>
    </location>
</feature>
<feature type="transmembrane region" description="Helical" evidence="6">
    <location>
        <begin position="27"/>
        <end position="44"/>
    </location>
</feature>
<evidence type="ECO:0000259" key="7">
    <source>
        <dbReference type="PROSITE" id="PS50926"/>
    </source>
</evidence>
<dbReference type="PROSITE" id="PS50926">
    <property type="entry name" value="TRAM"/>
    <property type="match status" value="1"/>
</dbReference>
<evidence type="ECO:0000256" key="5">
    <source>
        <dbReference type="ARBA" id="ARBA00022842"/>
    </source>
</evidence>
<feature type="transmembrane region" description="Helical" evidence="6">
    <location>
        <begin position="89"/>
        <end position="113"/>
    </location>
</feature>
<sequence>MWLFRFLYSVMIFLVFVLMHESLGIDIYYAVTYAVVIIFSIYFIESLFSDFKSYKFLAGAVGGIVFSLIAYLLATIFDSLVTNEAVKLGLYFFMLYLGIILGMKVHWVFELLFSKILNSKQKTAKYAAQQKVLDTSTLIDGRIADIVDTGLMEGALVIPTFVLKELQNIADSHDHLRRQKGRRGLNVLKKLQEQTKLPVEINQTDFTDLGTVDEKLVALAKRLKAHIITTDFNLLKVAEIQNIRAINLNNLAMAMRQNILPGEDLSITIVKEGKEHGQGVGYLDDGTMVVLENGRRMMGETVKVNVTSLLQTESGRIIFTKVRS</sequence>
<evidence type="ECO:0000313" key="9">
    <source>
        <dbReference type="Proteomes" id="UP000287502"/>
    </source>
</evidence>
<evidence type="ECO:0000256" key="2">
    <source>
        <dbReference type="ARBA" id="ARBA00022679"/>
    </source>
</evidence>
<keyword evidence="5" id="KW-0460">Magnesium</keyword>
<keyword evidence="6" id="KW-1133">Transmembrane helix</keyword>
<dbReference type="InterPro" id="IPR002716">
    <property type="entry name" value="PIN_dom"/>
</dbReference>
<dbReference type="RefSeq" id="WP_128466383.1">
    <property type="nucleotide sequence ID" value="NZ_CP035108.1"/>
</dbReference>
<evidence type="ECO:0000256" key="3">
    <source>
        <dbReference type="ARBA" id="ARBA00022722"/>
    </source>
</evidence>
<dbReference type="EMBL" id="CP035108">
    <property type="protein sequence ID" value="QAR33097.1"/>
    <property type="molecule type" value="Genomic_DNA"/>
</dbReference>
<dbReference type="Pfam" id="PF13638">
    <property type="entry name" value="PIN_4"/>
    <property type="match status" value="1"/>
</dbReference>
<dbReference type="Proteomes" id="UP000287502">
    <property type="component" value="Chromosome"/>
</dbReference>
<dbReference type="PANTHER" id="PTHR11603">
    <property type="entry name" value="AAA FAMILY ATPASE"/>
    <property type="match status" value="1"/>
</dbReference>
<comment type="cofactor">
    <cofactor evidence="1">
        <name>Mg(2+)</name>
        <dbReference type="ChEBI" id="CHEBI:18420"/>
    </cofactor>
</comment>
<keyword evidence="2" id="KW-0808">Transferase</keyword>